<name>A0A1G6S6A2_9PSEU</name>
<dbReference type="EMBL" id="FMZZ01000007">
    <property type="protein sequence ID" value="SDD12408.1"/>
    <property type="molecule type" value="Genomic_DNA"/>
</dbReference>
<dbReference type="PANTHER" id="PTHR30466">
    <property type="entry name" value="FLAVIN REDUCTASE"/>
    <property type="match status" value="1"/>
</dbReference>
<gene>
    <name evidence="3" type="ORF">SAMN05216174_107252</name>
</gene>
<dbReference type="InterPro" id="IPR012349">
    <property type="entry name" value="Split_barrel_FMN-bd"/>
</dbReference>
<dbReference type="STRING" id="1271860.SAMN05216174_107252"/>
<dbReference type="GO" id="GO:0006208">
    <property type="term" value="P:pyrimidine nucleobase catabolic process"/>
    <property type="evidence" value="ECO:0007669"/>
    <property type="project" value="TreeGrafter"/>
</dbReference>
<dbReference type="InterPro" id="IPR002563">
    <property type="entry name" value="Flavin_Rdtase-like_dom"/>
</dbReference>
<evidence type="ECO:0000259" key="2">
    <source>
        <dbReference type="SMART" id="SM00903"/>
    </source>
</evidence>
<dbReference type="PANTHER" id="PTHR30466:SF1">
    <property type="entry name" value="FMN REDUCTASE (NADH) RUTF"/>
    <property type="match status" value="1"/>
</dbReference>
<organism evidence="3 4">
    <name type="scientific">Actinokineospora iranica</name>
    <dbReference type="NCBI Taxonomy" id="1271860"/>
    <lineage>
        <taxon>Bacteria</taxon>
        <taxon>Bacillati</taxon>
        <taxon>Actinomycetota</taxon>
        <taxon>Actinomycetes</taxon>
        <taxon>Pseudonocardiales</taxon>
        <taxon>Pseudonocardiaceae</taxon>
        <taxon>Actinokineospora</taxon>
    </lineage>
</organism>
<dbReference type="AlphaFoldDB" id="A0A1G6S6A2"/>
<dbReference type="OrthoDB" id="3677205at2"/>
<reference evidence="4" key="1">
    <citation type="submission" date="2016-10" db="EMBL/GenBank/DDBJ databases">
        <authorList>
            <person name="Varghese N."/>
            <person name="Submissions S."/>
        </authorList>
    </citation>
    <scope>NUCLEOTIDE SEQUENCE [LARGE SCALE GENOMIC DNA]</scope>
    <source>
        <strain evidence="4">IBRC-M 10403</strain>
    </source>
</reference>
<evidence type="ECO:0000256" key="1">
    <source>
        <dbReference type="ARBA" id="ARBA00023002"/>
    </source>
</evidence>
<keyword evidence="4" id="KW-1185">Reference proteome</keyword>
<keyword evidence="1" id="KW-0560">Oxidoreductase</keyword>
<proteinExistence type="predicted"/>
<protein>
    <submittedName>
        <fullName evidence="3">Flavin reductase ActVB</fullName>
    </submittedName>
</protein>
<accession>A0A1G6S6A2</accession>
<dbReference type="GO" id="GO:0010181">
    <property type="term" value="F:FMN binding"/>
    <property type="evidence" value="ECO:0007669"/>
    <property type="project" value="InterPro"/>
</dbReference>
<feature type="domain" description="Flavin reductase like" evidence="2">
    <location>
        <begin position="18"/>
        <end position="162"/>
    </location>
</feature>
<evidence type="ECO:0000313" key="3">
    <source>
        <dbReference type="EMBL" id="SDD12408.1"/>
    </source>
</evidence>
<dbReference type="Pfam" id="PF01613">
    <property type="entry name" value="Flavin_Reduct"/>
    <property type="match status" value="1"/>
</dbReference>
<dbReference type="Gene3D" id="2.30.110.10">
    <property type="entry name" value="Electron Transport, Fmn-binding Protein, Chain A"/>
    <property type="match status" value="1"/>
</dbReference>
<dbReference type="SUPFAM" id="SSF50475">
    <property type="entry name" value="FMN-binding split barrel"/>
    <property type="match status" value="1"/>
</dbReference>
<dbReference type="InterPro" id="IPR050268">
    <property type="entry name" value="NADH-dep_flavin_reductase"/>
</dbReference>
<dbReference type="SMART" id="SM00903">
    <property type="entry name" value="Flavin_Reduct"/>
    <property type="match status" value="1"/>
</dbReference>
<dbReference type="RefSeq" id="WP_091451485.1">
    <property type="nucleotide sequence ID" value="NZ_FMZZ01000007.1"/>
</dbReference>
<dbReference type="Proteomes" id="UP000199501">
    <property type="component" value="Unassembled WGS sequence"/>
</dbReference>
<evidence type="ECO:0000313" key="4">
    <source>
        <dbReference type="Proteomes" id="UP000199501"/>
    </source>
</evidence>
<sequence>MPGVTPFRPDGTALREVMARVPTGVAIVTTRDRHGNHHGMTVSAFCPVSLDPPLVLVCLAKSATCYAAFADNDRFAVSVLREHQAEIGRRFGSKNVDKFGPGGLVSTPSGGLVVDGALATLECVVDSRHHAGDHVITVGEIARVTFAEEARPAVYFDRAFTTVGPPVSAPAQETPHAHADHR</sequence>
<dbReference type="GO" id="GO:0042602">
    <property type="term" value="F:riboflavin reductase (NADPH) activity"/>
    <property type="evidence" value="ECO:0007669"/>
    <property type="project" value="TreeGrafter"/>
</dbReference>